<name>R7ZW86_9BACT</name>
<keyword evidence="2" id="KW-1185">Reference proteome</keyword>
<evidence type="ECO:0000313" key="2">
    <source>
        <dbReference type="Proteomes" id="UP000013909"/>
    </source>
</evidence>
<dbReference type="AlphaFoldDB" id="R7ZW86"/>
<accession>R7ZW86</accession>
<sequence length="77" mass="9058">MESFGSFIDHKIEKPLQRIKPLFGAFFRGHQYFYLIFNVLNKPTKYFLGLFCFMTETTYICMTFRGGGFLCTFGPFV</sequence>
<organism evidence="1 2">
    <name type="scientific">Lunatimonas lonarensis</name>
    <dbReference type="NCBI Taxonomy" id="1232681"/>
    <lineage>
        <taxon>Bacteria</taxon>
        <taxon>Pseudomonadati</taxon>
        <taxon>Bacteroidota</taxon>
        <taxon>Cytophagia</taxon>
        <taxon>Cytophagales</taxon>
        <taxon>Cyclobacteriaceae</taxon>
    </lineage>
</organism>
<gene>
    <name evidence="1" type="ORF">ADIS_1122</name>
</gene>
<comment type="caution">
    <text evidence="1">The sequence shown here is derived from an EMBL/GenBank/DDBJ whole genome shotgun (WGS) entry which is preliminary data.</text>
</comment>
<dbReference type="Proteomes" id="UP000013909">
    <property type="component" value="Unassembled WGS sequence"/>
</dbReference>
<dbReference type="EMBL" id="AQHR01000040">
    <property type="protein sequence ID" value="EON78259.1"/>
    <property type="molecule type" value="Genomic_DNA"/>
</dbReference>
<proteinExistence type="predicted"/>
<evidence type="ECO:0000313" key="1">
    <source>
        <dbReference type="EMBL" id="EON78259.1"/>
    </source>
</evidence>
<reference evidence="1 2" key="1">
    <citation type="submission" date="2013-02" db="EMBL/GenBank/DDBJ databases">
        <title>A novel strain isolated from Lonar lake, Maharashtra, India.</title>
        <authorList>
            <person name="Singh A."/>
        </authorList>
    </citation>
    <scope>NUCLEOTIDE SEQUENCE [LARGE SCALE GENOMIC DNA]</scope>
    <source>
        <strain evidence="1 2">AK24</strain>
    </source>
</reference>
<protein>
    <submittedName>
        <fullName evidence="1">Uncharacterized protein</fullName>
    </submittedName>
</protein>